<dbReference type="GO" id="GO:0052689">
    <property type="term" value="F:carboxylic ester hydrolase activity"/>
    <property type="evidence" value="ECO:0007669"/>
    <property type="project" value="UniProtKB-ARBA"/>
</dbReference>
<accession>A0A1W6L558</accession>
<evidence type="ECO:0000313" key="4">
    <source>
        <dbReference type="Proteomes" id="UP000193427"/>
    </source>
</evidence>
<dbReference type="PANTHER" id="PTHR22946:SF9">
    <property type="entry name" value="POLYKETIDE TRANSFERASE AF380"/>
    <property type="match status" value="1"/>
</dbReference>
<dbReference type="InterPro" id="IPR041127">
    <property type="entry name" value="PET_hydrolase/cutinase-like"/>
</dbReference>
<dbReference type="EMBL" id="CP015118">
    <property type="protein sequence ID" value="ARN19352.1"/>
    <property type="molecule type" value="Genomic_DNA"/>
</dbReference>
<keyword evidence="1" id="KW-0378">Hydrolase</keyword>
<dbReference type="PANTHER" id="PTHR22946">
    <property type="entry name" value="DIENELACTONE HYDROLASE DOMAIN-CONTAINING PROTEIN-RELATED"/>
    <property type="match status" value="1"/>
</dbReference>
<name>A0A1W6L558_9BURK</name>
<dbReference type="InterPro" id="IPR050261">
    <property type="entry name" value="FrsA_esterase"/>
</dbReference>
<dbReference type="RefSeq" id="WP_085749610.1">
    <property type="nucleotide sequence ID" value="NZ_BSPR01000002.1"/>
</dbReference>
<dbReference type="AlphaFoldDB" id="A0A1W6L558"/>
<dbReference type="Pfam" id="PF12740">
    <property type="entry name" value="PETase"/>
    <property type="match status" value="1"/>
</dbReference>
<dbReference type="OrthoDB" id="4269629at2"/>
<proteinExistence type="predicted"/>
<evidence type="ECO:0000259" key="2">
    <source>
        <dbReference type="Pfam" id="PF12740"/>
    </source>
</evidence>
<sequence>MLKKSLRALALGASALLLSGTASAQLNPYQKGPDPTTAALERNGSFSVRTSDVSRLSALGFGGGRIWYPTASGQYGLIAVSPGFTAPGSSMYFWGERLSTHGFVVIVIDTTTVLDQPEQRASQLMAALNHVTDLGRSRLSPLYGKVDATRRAVAGHSMGGGGALVAAFANPSLKAAIPMAPWNLASVLSFGAIRVPTMVLACQLDAIAPTAIHASAFYTALPSSTPKAYAEMRGDDHLCVMDGGGHYATLGKLGIAWAKRWIDNDRRYDSWIQGAGWSALSSLEVSDKRRGGF</sequence>
<evidence type="ECO:0000313" key="3">
    <source>
        <dbReference type="EMBL" id="ARN19352.1"/>
    </source>
</evidence>
<dbReference type="KEGG" id="rgu:A4W93_05185"/>
<feature type="domain" description="PET hydrolase/cutinase-like" evidence="2">
    <location>
        <begin position="24"/>
        <end position="277"/>
    </location>
</feature>
<organism evidence="3 4">
    <name type="scientific">Piscinibacter gummiphilus</name>
    <dbReference type="NCBI Taxonomy" id="946333"/>
    <lineage>
        <taxon>Bacteria</taxon>
        <taxon>Pseudomonadati</taxon>
        <taxon>Pseudomonadota</taxon>
        <taxon>Betaproteobacteria</taxon>
        <taxon>Burkholderiales</taxon>
        <taxon>Sphaerotilaceae</taxon>
        <taxon>Piscinibacter</taxon>
    </lineage>
</organism>
<dbReference type="InterPro" id="IPR029058">
    <property type="entry name" value="AB_hydrolase_fold"/>
</dbReference>
<evidence type="ECO:0000256" key="1">
    <source>
        <dbReference type="ARBA" id="ARBA00022801"/>
    </source>
</evidence>
<protein>
    <submittedName>
        <fullName evidence="3">Lipase</fullName>
    </submittedName>
</protein>
<reference evidence="3 4" key="1">
    <citation type="submission" date="2016-04" db="EMBL/GenBank/DDBJ databases">
        <title>Complete genome sequence of natural rubber-degrading, novel Gram-negative bacterium, Rhizobacter gummiphilus strain NS21.</title>
        <authorList>
            <person name="Tabata M."/>
            <person name="Kasai D."/>
            <person name="Fukuda M."/>
        </authorList>
    </citation>
    <scope>NUCLEOTIDE SEQUENCE [LARGE SCALE GENOMIC DNA]</scope>
    <source>
        <strain evidence="3 4">NS21</strain>
    </source>
</reference>
<dbReference type="SUPFAM" id="SSF53474">
    <property type="entry name" value="alpha/beta-Hydrolases"/>
    <property type="match status" value="1"/>
</dbReference>
<dbReference type="STRING" id="946333.A4W93_05185"/>
<dbReference type="Gene3D" id="3.40.50.1820">
    <property type="entry name" value="alpha/beta hydrolase"/>
    <property type="match status" value="1"/>
</dbReference>
<gene>
    <name evidence="3" type="ORF">A4W93_05185</name>
</gene>
<dbReference type="Proteomes" id="UP000193427">
    <property type="component" value="Chromosome"/>
</dbReference>
<keyword evidence="4" id="KW-1185">Reference proteome</keyword>